<evidence type="ECO:0000256" key="3">
    <source>
        <dbReference type="ARBA" id="ARBA00022989"/>
    </source>
</evidence>
<dbReference type="InterPro" id="IPR003018">
    <property type="entry name" value="GAF"/>
</dbReference>
<comment type="subcellular location">
    <subcellularLocation>
        <location evidence="1">Membrane</location>
        <topology evidence="1">Multi-pass membrane protein</topology>
    </subcellularLocation>
</comment>
<keyword evidence="9" id="KW-1185">Reference proteome</keyword>
<evidence type="ECO:0000313" key="8">
    <source>
        <dbReference type="EMBL" id="OEU09347.1"/>
    </source>
</evidence>
<evidence type="ECO:0000256" key="5">
    <source>
        <dbReference type="SAM" id="MobiDB-lite"/>
    </source>
</evidence>
<dbReference type="EMBL" id="KV784376">
    <property type="protein sequence ID" value="OEU09347.1"/>
    <property type="molecule type" value="Genomic_DNA"/>
</dbReference>
<dbReference type="SUPFAM" id="SSF55781">
    <property type="entry name" value="GAF domain-like"/>
    <property type="match status" value="1"/>
</dbReference>
<keyword evidence="2 6" id="KW-0812">Transmembrane</keyword>
<dbReference type="InterPro" id="IPR029016">
    <property type="entry name" value="GAF-like_dom_sf"/>
</dbReference>
<dbReference type="InterPro" id="IPR019537">
    <property type="entry name" value="TMEM65"/>
</dbReference>
<sequence length="435" mass="47051">MTGLVVISRRITSTIFLPKSPLVLLRPPNNMIVGQAQKKREISSATQAIATTTNRTTCTRRSFVLSSSPSPSPSTIITASPRNWQNRNRKRHRRWNTTTTTTTTTKNQKLSSSSSPPPLEAVAVAVVVEVIQPPTTEQLRIVAFRAGIPMIGFGIMDNVVMITAGEAIDSTFGVTLGISTMAAAGFGQCCSDVAGITSGGIVDATVSKLNLKNHGLTQLQLDLKKTRLYSTFGACVGVVTGCLLGMTVLLFMDTDRADRAKRSKELKSIFESVMNDGHKLVGAERATLFMVDDTTKELWSQVATGIKTNSSNSNTGIVGHSVTTKQIVNVPNAYDDTRFNSKVDTITGFKTISVIVVPIFDDNNKDKKVIGAIQMLNKKIENSCEDDPDCTTCIRHSSNTNSTTTTTIVPFNECDEKILKVLASHVASFIRVVDS</sequence>
<dbReference type="PANTHER" id="PTHR21706">
    <property type="entry name" value="TRANSMEMBRANE PROTEIN 65"/>
    <property type="match status" value="1"/>
</dbReference>
<evidence type="ECO:0000256" key="1">
    <source>
        <dbReference type="ARBA" id="ARBA00004141"/>
    </source>
</evidence>
<keyword evidence="4 6" id="KW-0472">Membrane</keyword>
<keyword evidence="3 6" id="KW-1133">Transmembrane helix</keyword>
<proteinExistence type="predicted"/>
<feature type="transmembrane region" description="Helical" evidence="6">
    <location>
        <begin position="228"/>
        <end position="252"/>
    </location>
</feature>
<accession>A0A1E7EU24</accession>
<feature type="compositionally biased region" description="Low complexity" evidence="5">
    <location>
        <begin position="96"/>
        <end position="116"/>
    </location>
</feature>
<evidence type="ECO:0000313" key="9">
    <source>
        <dbReference type="Proteomes" id="UP000095751"/>
    </source>
</evidence>
<evidence type="ECO:0000259" key="7">
    <source>
        <dbReference type="SMART" id="SM00065"/>
    </source>
</evidence>
<gene>
    <name evidence="8" type="ORF">FRACYDRAFT_212474</name>
</gene>
<feature type="domain" description="GAF" evidence="7">
    <location>
        <begin position="265"/>
        <end position="435"/>
    </location>
</feature>
<dbReference type="Proteomes" id="UP000095751">
    <property type="component" value="Unassembled WGS sequence"/>
</dbReference>
<organism evidence="8 9">
    <name type="scientific">Fragilariopsis cylindrus CCMP1102</name>
    <dbReference type="NCBI Taxonomy" id="635003"/>
    <lineage>
        <taxon>Eukaryota</taxon>
        <taxon>Sar</taxon>
        <taxon>Stramenopiles</taxon>
        <taxon>Ochrophyta</taxon>
        <taxon>Bacillariophyta</taxon>
        <taxon>Bacillariophyceae</taxon>
        <taxon>Bacillariophycidae</taxon>
        <taxon>Bacillariales</taxon>
        <taxon>Bacillariaceae</taxon>
        <taxon>Fragilariopsis</taxon>
    </lineage>
</organism>
<dbReference type="Pfam" id="PF01590">
    <property type="entry name" value="GAF"/>
    <property type="match status" value="1"/>
</dbReference>
<dbReference type="OrthoDB" id="430821at2759"/>
<dbReference type="GO" id="GO:0005739">
    <property type="term" value="C:mitochondrion"/>
    <property type="evidence" value="ECO:0007669"/>
    <property type="project" value="TreeGrafter"/>
</dbReference>
<dbReference type="GO" id="GO:0016020">
    <property type="term" value="C:membrane"/>
    <property type="evidence" value="ECO:0007669"/>
    <property type="project" value="UniProtKB-SubCell"/>
</dbReference>
<dbReference type="InParanoid" id="A0A1E7EU24"/>
<feature type="compositionally biased region" description="Low complexity" evidence="5">
    <location>
        <begin position="63"/>
        <end position="86"/>
    </location>
</feature>
<evidence type="ECO:0000256" key="4">
    <source>
        <dbReference type="ARBA" id="ARBA00023136"/>
    </source>
</evidence>
<dbReference type="AlphaFoldDB" id="A0A1E7EU24"/>
<dbReference type="KEGG" id="fcy:FRACYDRAFT_212474"/>
<feature type="region of interest" description="Disordered" evidence="5">
    <location>
        <begin position="63"/>
        <end position="116"/>
    </location>
</feature>
<dbReference type="PANTHER" id="PTHR21706:SF15">
    <property type="entry name" value="TRANSMEMBRANE PROTEIN 65"/>
    <property type="match status" value="1"/>
</dbReference>
<name>A0A1E7EU24_9STRA</name>
<reference evidence="8 9" key="1">
    <citation type="submission" date="2016-09" db="EMBL/GenBank/DDBJ databases">
        <title>Extensive genetic diversity and differential bi-allelic expression allows diatom success in the polar Southern Ocean.</title>
        <authorList>
            <consortium name="DOE Joint Genome Institute"/>
            <person name="Mock T."/>
            <person name="Otillar R.P."/>
            <person name="Strauss J."/>
            <person name="Dupont C."/>
            <person name="Frickenhaus S."/>
            <person name="Maumus F."/>
            <person name="Mcmullan M."/>
            <person name="Sanges R."/>
            <person name="Schmutz J."/>
            <person name="Toseland A."/>
            <person name="Valas R."/>
            <person name="Veluchamy A."/>
            <person name="Ward B.J."/>
            <person name="Allen A."/>
            <person name="Barry K."/>
            <person name="Falciatore A."/>
            <person name="Ferrante M."/>
            <person name="Fortunato A.E."/>
            <person name="Gloeckner G."/>
            <person name="Gruber A."/>
            <person name="Hipkin R."/>
            <person name="Janech M."/>
            <person name="Kroth P."/>
            <person name="Leese F."/>
            <person name="Lindquist E."/>
            <person name="Lyon B.R."/>
            <person name="Martin J."/>
            <person name="Mayer C."/>
            <person name="Parker M."/>
            <person name="Quesneville H."/>
            <person name="Raymond J."/>
            <person name="Uhlig C."/>
            <person name="Valentin K.U."/>
            <person name="Worden A.Z."/>
            <person name="Armbrust E.V."/>
            <person name="Bowler C."/>
            <person name="Green B."/>
            <person name="Moulton V."/>
            <person name="Van Oosterhout C."/>
            <person name="Grigoriev I."/>
        </authorList>
    </citation>
    <scope>NUCLEOTIDE SEQUENCE [LARGE SCALE GENOMIC DNA]</scope>
    <source>
        <strain evidence="8 9">CCMP1102</strain>
    </source>
</reference>
<dbReference type="Pfam" id="PF10507">
    <property type="entry name" value="TMEM65"/>
    <property type="match status" value="1"/>
</dbReference>
<dbReference type="Gene3D" id="3.30.450.40">
    <property type="match status" value="1"/>
</dbReference>
<evidence type="ECO:0000256" key="6">
    <source>
        <dbReference type="SAM" id="Phobius"/>
    </source>
</evidence>
<dbReference type="SMART" id="SM00065">
    <property type="entry name" value="GAF"/>
    <property type="match status" value="1"/>
</dbReference>
<protein>
    <submittedName>
        <fullName evidence="8">GAF domain-containing protein</fullName>
    </submittedName>
</protein>
<evidence type="ECO:0000256" key="2">
    <source>
        <dbReference type="ARBA" id="ARBA00022692"/>
    </source>
</evidence>